<dbReference type="SMART" id="SM00855">
    <property type="entry name" value="PGAM"/>
    <property type="match status" value="1"/>
</dbReference>
<dbReference type="eggNOG" id="COG0406">
    <property type="taxonomic scope" value="Bacteria"/>
</dbReference>
<reference evidence="5" key="1">
    <citation type="journal article" date="2012" name="PLoS Genet.">
        <title>Comparative Genomics of Plant-Associated Pseudomonas spp.: Insights into Diversity and Inheritance of Traits Involved in Multitrophic Interactions.</title>
        <authorList>
            <person name="Loper J.E."/>
            <person name="Hassan K.A."/>
            <person name="Mavrodi D.V."/>
            <person name="Davis E.W.II."/>
            <person name="Lim C.K."/>
            <person name="Shaffer B.T."/>
            <person name="Elbourne L.D."/>
            <person name="Stockwell V.O."/>
            <person name="Hartney S.L."/>
            <person name="Breakwell K."/>
            <person name="Henkels M.D."/>
            <person name="Tetu S.G."/>
            <person name="Rangel L.I."/>
            <person name="Kidarsa T.A."/>
            <person name="Wilson N.L."/>
            <person name="van de Mortel J.E."/>
            <person name="Song C."/>
            <person name="Blumhagen R."/>
            <person name="Radune D."/>
            <person name="Hostetler J.B."/>
            <person name="Brinkac L.M."/>
            <person name="Durkin A.S."/>
            <person name="Kluepfel D.A."/>
            <person name="Wechter W.P."/>
            <person name="Anderson A.J."/>
            <person name="Kim Y.C."/>
            <person name="Pierson L.S.III."/>
            <person name="Pierson E.A."/>
            <person name="Lindow S.E."/>
            <person name="Kobayashi D.Y."/>
            <person name="Raaijmakers J.M."/>
            <person name="Weller D.M."/>
            <person name="Thomashow L.S."/>
            <person name="Allen A.E."/>
            <person name="Paulsen I.T."/>
        </authorList>
    </citation>
    <scope>NUCLEOTIDE SEQUENCE [LARGE SCALE GENOMIC DNA]</scope>
    <source>
        <strain evidence="5">Q2-87</strain>
    </source>
</reference>
<feature type="binding site" evidence="4">
    <location>
        <begin position="7"/>
        <end position="14"/>
    </location>
    <ligand>
        <name>substrate</name>
    </ligand>
</feature>
<dbReference type="CDD" id="cd07067">
    <property type="entry name" value="HP_PGM_like"/>
    <property type="match status" value="1"/>
</dbReference>
<evidence type="ECO:0000256" key="3">
    <source>
        <dbReference type="PIRSR" id="PIRSR613078-1"/>
    </source>
</evidence>
<feature type="active site" description="Proton donor/acceptor" evidence="3">
    <location>
        <position position="80"/>
    </location>
</feature>
<dbReference type="SUPFAM" id="SSF53254">
    <property type="entry name" value="Phosphoglycerate mutase-like"/>
    <property type="match status" value="1"/>
</dbReference>
<dbReference type="InterPro" id="IPR050275">
    <property type="entry name" value="PGM_Phosphatase"/>
</dbReference>
<comment type="caution">
    <text evidence="5">The sequence shown here is derived from an EMBL/GenBank/DDBJ whole genome shotgun (WGS) entry which is preliminary data.</text>
</comment>
<dbReference type="PANTHER" id="PTHR48100">
    <property type="entry name" value="BROAD-SPECIFICITY PHOSPHATASE YOR283W-RELATED"/>
    <property type="match status" value="1"/>
</dbReference>
<dbReference type="GO" id="GO:0005737">
    <property type="term" value="C:cytoplasm"/>
    <property type="evidence" value="ECO:0007669"/>
    <property type="project" value="TreeGrafter"/>
</dbReference>
<name>J2E738_PSEFQ</name>
<dbReference type="Proteomes" id="UP000007289">
    <property type="component" value="Chromosome"/>
</dbReference>
<feature type="binding site" evidence="4">
    <location>
        <position position="56"/>
    </location>
    <ligand>
        <name>substrate</name>
    </ligand>
</feature>
<dbReference type="InterPro" id="IPR013078">
    <property type="entry name" value="His_Pase_superF_clade-1"/>
</dbReference>
<dbReference type="PROSITE" id="PS00175">
    <property type="entry name" value="PG_MUTASE"/>
    <property type="match status" value="1"/>
</dbReference>
<keyword evidence="1" id="KW-0324">Glycolysis</keyword>
<dbReference type="PANTHER" id="PTHR48100:SF1">
    <property type="entry name" value="HISTIDINE PHOSPHATASE FAMILY PROTEIN-RELATED"/>
    <property type="match status" value="1"/>
</dbReference>
<dbReference type="AlphaFoldDB" id="J2E738"/>
<dbReference type="InterPro" id="IPR029033">
    <property type="entry name" value="His_PPase_superfam"/>
</dbReference>
<protein>
    <submittedName>
        <fullName evidence="5">Phosphoglycerate mutase family protein</fullName>
    </submittedName>
</protein>
<dbReference type="EMBL" id="AGBM01000002">
    <property type="protein sequence ID" value="EJK98884.1"/>
    <property type="molecule type" value="Genomic_DNA"/>
</dbReference>
<dbReference type="HOGENOM" id="CLU_033323_8_4_6"/>
<evidence type="ECO:0000256" key="1">
    <source>
        <dbReference type="ARBA" id="ARBA00023152"/>
    </source>
</evidence>
<dbReference type="GO" id="GO:0016791">
    <property type="term" value="F:phosphatase activity"/>
    <property type="evidence" value="ECO:0007669"/>
    <property type="project" value="TreeGrafter"/>
</dbReference>
<organism evidence="5">
    <name type="scientific">Pseudomonas fluorescens (strain Q2-87)</name>
    <dbReference type="NCBI Taxonomy" id="1038922"/>
    <lineage>
        <taxon>Bacteria</taxon>
        <taxon>Pseudomonadati</taxon>
        <taxon>Pseudomonadota</taxon>
        <taxon>Gammaproteobacteria</taxon>
        <taxon>Pseudomonadales</taxon>
        <taxon>Pseudomonadaceae</taxon>
        <taxon>Pseudomonas</taxon>
    </lineage>
</organism>
<gene>
    <name evidence="5" type="ORF">PflQ2_0014</name>
</gene>
<dbReference type="Pfam" id="PF00300">
    <property type="entry name" value="His_Phos_1"/>
    <property type="match status" value="1"/>
</dbReference>
<feature type="active site" description="Tele-phosphohistidine intermediate" evidence="3">
    <location>
        <position position="8"/>
    </location>
</feature>
<evidence type="ECO:0000256" key="4">
    <source>
        <dbReference type="PIRSR" id="PIRSR613078-2"/>
    </source>
</evidence>
<sequence>MNLCVVRHGETKLNAEKRYVGSIDPGLNQRGREQALALAKHLPSNLDAMIVSPLRRAQETAVILNRTLNLPSSTLNAFRERSVGVFEGLTQADASERYPELWSQNITRCWAVGPTDGESVRDVVQRVREGLLELQKRYPSKHVLLVAHGFVAKTIRALAKADFSDFYDWQLANGQMLLLENVDVELRDAFGQKRPEGWDPSNLVLER</sequence>
<accession>J2E738</accession>
<keyword evidence="2" id="KW-0413">Isomerase</keyword>
<evidence type="ECO:0000313" key="5">
    <source>
        <dbReference type="EMBL" id="EJK98884.1"/>
    </source>
</evidence>
<proteinExistence type="predicted"/>
<dbReference type="Gene3D" id="3.40.50.1240">
    <property type="entry name" value="Phosphoglycerate mutase-like"/>
    <property type="match status" value="1"/>
</dbReference>
<dbReference type="InterPro" id="IPR001345">
    <property type="entry name" value="PG/BPGM_mutase_AS"/>
</dbReference>
<evidence type="ECO:0000256" key="2">
    <source>
        <dbReference type="ARBA" id="ARBA00023235"/>
    </source>
</evidence>